<sequence length="603" mass="70172">MLERQLERNFLGNLLNIVLEKAAKEGNFQNVFLNEMLKYIDSENDPNILYPPYKNTHKKILVNAYSNIKEESRLQLYVVDYDSEQSEDEMLTITMSEINSIAEKAKRFYTNAKLLFNNIDPSQESHSLARTIIENDINNIDIIVVTNRFYRSNKMVKLNIPGINEVHVHVWDVERAYQLYSADNGDQLTFIDFKSQFDETFEMMYVPDNKAKNFECYIGFIPAELLAKIYNFWGPKLVERNVRSFLQARAQTNRGIRDTLKNPEERKMFVAYNNGISSVARSGDIEKSAEGINLYTIKGLDGWQIVNGGQTTASIHRAYLEGIDLSDVYIQTKLTILKVSSKNEDERIKLEDNMVAKISEFANTQNKINKSDLLANTRFMSEIEMFSRSTWIPVHDGRKAGEKWYFERTRGQYMVDVNRFKKDKGSNNFKKQNPSDKVLSKVDLAKYFMSWEGFPHISSKGGEAAFKEFMEHNSLYWKTEKNEDGRKSLSLDDYKKLIARVIINMRVHEIVSEQKLKGYRANVVYYSVAILKEIYGDQISLIKVWENQKLSDVWNPIIATIANVTLNYLRDSAGERNVTQWAKQEACWDEFKKEHKSTLQYLR</sequence>
<reference evidence="3 4" key="1">
    <citation type="journal article" date="2011" name="Int. J. Syst. Evol. Microbiol.">
        <title>Relationship of Bacillus amyloliquefaciens clades associated with strains DSM 7T and FZB42T: a proposal for Bacillus amyloliquefaciens subsp. amyloliquefaciens subsp. nov. and Bacillus amyloliquefaciens subsp. plantarum subsp. nov. based on complete genome sequence comparisons.</title>
        <authorList>
            <person name="Borriss R."/>
            <person name="Chen X.H."/>
            <person name="Rueckert C."/>
            <person name="Blom J."/>
            <person name="Becker A."/>
            <person name="Baumgarth B."/>
            <person name="Fan B."/>
            <person name="Pukall R."/>
            <person name="Schumann P."/>
            <person name="Sproer C."/>
            <person name="Junge H."/>
            <person name="Vater J."/>
            <person name="Puhler A."/>
            <person name="Klenk H.P."/>
        </authorList>
    </citation>
    <scope>NUCLEOTIDE SEQUENCE [LARGE SCALE GENOMIC DNA]</scope>
    <source>
        <strain evidence="4">DSM 7</strain>
    </source>
</reference>
<dbReference type="AlphaFoldDB" id="A0A9P1JKP8"/>
<dbReference type="RefSeq" id="WP_013354130.1">
    <property type="nucleotide sequence ID" value="NC_014551.1"/>
</dbReference>
<evidence type="ECO:0000313" key="3">
    <source>
        <dbReference type="EMBL" id="CBI44881.1"/>
    </source>
</evidence>
<dbReference type="KEGG" id="bao:BAMF_3755"/>
<dbReference type="Pfam" id="PF10592">
    <property type="entry name" value="AIPR"/>
    <property type="match status" value="1"/>
</dbReference>
<organism evidence="3 4">
    <name type="scientific">Bacillus amyloliquefaciens (strain ATCC 23350 / DSM 7 / BCRC 11601 / CCUG 28519 / NBRC 15535 / NRRL B-14393 / F)</name>
    <dbReference type="NCBI Taxonomy" id="692420"/>
    <lineage>
        <taxon>Bacteria</taxon>
        <taxon>Bacillati</taxon>
        <taxon>Bacillota</taxon>
        <taxon>Bacilli</taxon>
        <taxon>Bacillales</taxon>
        <taxon>Bacillaceae</taxon>
        <taxon>Bacillus</taxon>
        <taxon>Bacillus amyloliquefaciens group</taxon>
    </lineage>
</organism>
<keyword evidence="4" id="KW-1185">Reference proteome</keyword>
<evidence type="ECO:0000313" key="4">
    <source>
        <dbReference type="Proteomes" id="UP000006562"/>
    </source>
</evidence>
<evidence type="ECO:0000259" key="1">
    <source>
        <dbReference type="Pfam" id="PF10592"/>
    </source>
</evidence>
<proteinExistence type="predicted"/>
<dbReference type="InterPro" id="IPR018891">
    <property type="entry name" value="AIPR_C"/>
</dbReference>
<accession>A0A9P1JKP8</accession>
<dbReference type="Pfam" id="PF22879">
    <property type="entry name" value="AIPR_N"/>
    <property type="match status" value="1"/>
</dbReference>
<feature type="domain" description="Abortive phage infection protein C-terminal" evidence="1">
    <location>
        <begin position="239"/>
        <end position="570"/>
    </location>
</feature>
<name>A0A9P1JKP8_BACAS</name>
<dbReference type="EMBL" id="FN597644">
    <property type="protein sequence ID" value="CBI44881.1"/>
    <property type="molecule type" value="Genomic_DNA"/>
</dbReference>
<feature type="domain" description="Abortive infection phage resistance protein N-terminal" evidence="2">
    <location>
        <begin position="35"/>
        <end position="178"/>
    </location>
</feature>
<gene>
    <name evidence="3" type="ordered locus">BAMF_3755</name>
</gene>
<dbReference type="InterPro" id="IPR055101">
    <property type="entry name" value="AIPR_N"/>
</dbReference>
<evidence type="ECO:0000259" key="2">
    <source>
        <dbReference type="Pfam" id="PF22879"/>
    </source>
</evidence>
<protein>
    <submittedName>
        <fullName evidence="3">AIPR protein</fullName>
    </submittedName>
</protein>
<dbReference type="Proteomes" id="UP000006562">
    <property type="component" value="Chromosome"/>
</dbReference>
<reference evidence="4" key="2">
    <citation type="journal article" date="2011" name="J. Biotechnol.">
        <title>Genome sequence of B. amyloliquefaciens type strain DSM7(T) reveals differences to plant-associated B. amyloliquefaciens FZB42.</title>
        <authorList>
            <person name="Ruckert C."/>
            <person name="Blom J."/>
            <person name="Chen X."/>
            <person name="Reva O."/>
            <person name="Borriss R."/>
        </authorList>
    </citation>
    <scope>NUCLEOTIDE SEQUENCE [LARGE SCALE GENOMIC DNA]</scope>
    <source>
        <strain evidence="4">DSM 7</strain>
    </source>
</reference>